<accession>Q979R7</accession>
<dbReference type="GeneID" id="1441207"/>
<gene>
    <name evidence="1" type="ORF">TVG1123172</name>
</gene>
<protein>
    <submittedName>
        <fullName evidence="1">TVG1123172 protein</fullName>
    </submittedName>
</protein>
<organism evidence="1 2">
    <name type="scientific">Thermoplasma volcanium (strain ATCC 51530 / DSM 4299 / JCM 9571 / NBRC 15438 / GSS1)</name>
    <dbReference type="NCBI Taxonomy" id="273116"/>
    <lineage>
        <taxon>Archaea</taxon>
        <taxon>Methanobacteriati</taxon>
        <taxon>Thermoplasmatota</taxon>
        <taxon>Thermoplasmata</taxon>
        <taxon>Thermoplasmatales</taxon>
        <taxon>Thermoplasmataceae</taxon>
        <taxon>Thermoplasma</taxon>
    </lineage>
</organism>
<dbReference type="STRING" id="273116.gene:9381890"/>
<dbReference type="KEGG" id="tvo:TVG1123172"/>
<sequence>MAEEEKSDTKKDQINFDSVPKKKRSVFSFIKKKPKEEVKTVIKVKTVGDVPVIVKARKKITEGDIKSAIIDSYNSVKDDYVKYFGLSVNYKGNRDFIINVLSSLGIKLSEEAYVDGKLIRQRLDSLDLGNSEPRLACFAKLSEFYLDFYEVAKYSDKDIENTEKILEDLMGIYNYMDVAKLYFEKEGSENVNT</sequence>
<evidence type="ECO:0000313" key="1">
    <source>
        <dbReference type="EMBL" id="BAB60235.1"/>
    </source>
</evidence>
<dbReference type="HOGENOM" id="CLU_121285_0_0_2"/>
<dbReference type="PaxDb" id="273116-14325331"/>
<dbReference type="EMBL" id="BA000011">
    <property type="protein sequence ID" value="BAB60235.1"/>
    <property type="molecule type" value="Genomic_DNA"/>
</dbReference>
<keyword evidence="2" id="KW-1185">Reference proteome</keyword>
<dbReference type="eggNOG" id="arCOG07397">
    <property type="taxonomic scope" value="Archaea"/>
</dbReference>
<reference evidence="1 2" key="1">
    <citation type="journal article" date="1999" name="Proc. Jpn. Acad.">
        <title>Determination of the complete genomic DNA sequence of Thermoplasma volvanium GSS1.</title>
        <authorList>
            <person name="Kawashima T."/>
            <person name="Yamamoto Y."/>
            <person name="Aramaki H."/>
            <person name="Nunoshiba T."/>
            <person name="Kawamoto T."/>
            <person name="Watanabe K."/>
            <person name="Yamazaki M."/>
            <person name="Kanehori K."/>
            <person name="Amano N."/>
            <person name="Ohya Y."/>
            <person name="Makino K."/>
            <person name="Suzuki M."/>
        </authorList>
    </citation>
    <scope>NUCLEOTIDE SEQUENCE [LARGE SCALE GENOMIC DNA]</scope>
    <source>
        <strain evidence="2">ATCC 51530 / DSM 4299 / JCM 9571 / NBRC 15438 / GSS1</strain>
    </source>
</reference>
<dbReference type="Proteomes" id="UP000001017">
    <property type="component" value="Chromosome"/>
</dbReference>
<evidence type="ECO:0000313" key="2">
    <source>
        <dbReference type="Proteomes" id="UP000001017"/>
    </source>
</evidence>
<proteinExistence type="predicted"/>
<reference evidence="1 2" key="2">
    <citation type="journal article" date="2000" name="Proc. Natl. Acad. Sci. U.S.A.">
        <title>Archaeal adaptation to higher temperatures revealed by genomic sequence of Thermoplasma volcanium.</title>
        <authorList>
            <person name="Kawashima T."/>
            <person name="Amano N."/>
            <person name="Koike H."/>
            <person name="Makino S."/>
            <person name="Higuchi S."/>
            <person name="Kawashima-Ohya Y."/>
            <person name="Watanabe K."/>
            <person name="Yamazaki M."/>
            <person name="Kanehori K."/>
            <person name="Kawamoto T."/>
            <person name="Nunoshiba T."/>
            <person name="Yamamoto Y."/>
            <person name="Aramaki H."/>
            <person name="Makino K."/>
            <person name="Suzuki M."/>
        </authorList>
    </citation>
    <scope>NUCLEOTIDE SEQUENCE [LARGE SCALE GENOMIC DNA]</scope>
    <source>
        <strain evidence="2">ATCC 51530 / DSM 4299 / JCM 9571 / NBRC 15438 / GSS1</strain>
    </source>
</reference>
<name>Q979R7_THEVO</name>
<dbReference type="AlphaFoldDB" id="Q979R7"/>
<dbReference type="RefSeq" id="WP_010917325.1">
    <property type="nucleotide sequence ID" value="NC_002689.2"/>
</dbReference>